<dbReference type="InterPro" id="IPR019151">
    <property type="entry name" value="Proteasome_assmbl_chaperone_2"/>
</dbReference>
<name>A0A1F2P6Z3_9EURY</name>
<protein>
    <recommendedName>
        <fullName evidence="3">Proteasome assembly chaperone family protein</fullName>
    </recommendedName>
</protein>
<dbReference type="PANTHER" id="PTHR35610:SF7">
    <property type="entry name" value="3-ISOPROPYLMALATE DEHYDRATASE"/>
    <property type="match status" value="1"/>
</dbReference>
<dbReference type="SUPFAM" id="SSF159659">
    <property type="entry name" value="Cgl1923-like"/>
    <property type="match status" value="1"/>
</dbReference>
<evidence type="ECO:0000313" key="2">
    <source>
        <dbReference type="Proteomes" id="UP000186940"/>
    </source>
</evidence>
<proteinExistence type="predicted"/>
<accession>A0A1F2P6Z3</accession>
<evidence type="ECO:0008006" key="3">
    <source>
        <dbReference type="Google" id="ProtNLM"/>
    </source>
</evidence>
<dbReference type="Gene3D" id="3.40.50.10900">
    <property type="entry name" value="PAC-like subunit"/>
    <property type="match status" value="1"/>
</dbReference>
<keyword evidence="2" id="KW-1185">Reference proteome</keyword>
<dbReference type="AlphaFoldDB" id="A0A1F2P6Z3"/>
<dbReference type="Pfam" id="PF09754">
    <property type="entry name" value="PAC2"/>
    <property type="match status" value="1"/>
</dbReference>
<dbReference type="Proteomes" id="UP000186940">
    <property type="component" value="Unassembled WGS sequence"/>
</dbReference>
<dbReference type="NCBIfam" id="TIGR00162">
    <property type="entry name" value="proteasome assembly chaperone family protein"/>
    <property type="match status" value="1"/>
</dbReference>
<dbReference type="STRING" id="1838285.SCAL_001742"/>
<evidence type="ECO:0000313" key="1">
    <source>
        <dbReference type="EMBL" id="OFV67117.1"/>
    </source>
</evidence>
<dbReference type="PANTHER" id="PTHR35610">
    <property type="entry name" value="3-ISOPROPYLMALATE DEHYDRATASE-RELATED"/>
    <property type="match status" value="1"/>
</dbReference>
<reference evidence="1" key="1">
    <citation type="submission" date="2016-05" db="EMBL/GenBank/DDBJ databases">
        <title>Microbial consortia oxidize butane by reversing methanogenesis.</title>
        <authorList>
            <person name="Laso-Perez R."/>
            <person name="Richter M."/>
            <person name="Wegener G."/>
            <person name="Musat F."/>
        </authorList>
    </citation>
    <scope>NUCLEOTIDE SEQUENCE [LARGE SCALE GENOMIC DNA]</scope>
    <source>
        <strain evidence="1">BOX2</strain>
    </source>
</reference>
<comment type="caution">
    <text evidence="1">The sequence shown here is derived from an EMBL/GenBank/DDBJ whole genome shotgun (WGS) entry which is preliminary data.</text>
</comment>
<gene>
    <name evidence="1" type="ORF">SCAL_001742</name>
</gene>
<dbReference type="InterPro" id="IPR038389">
    <property type="entry name" value="PSMG2_sf"/>
</dbReference>
<dbReference type="InterPro" id="IPR004426">
    <property type="entry name" value="MJ1210-like"/>
</dbReference>
<dbReference type="EMBL" id="LYOS01000008">
    <property type="protein sequence ID" value="OFV67117.1"/>
    <property type="molecule type" value="Genomic_DNA"/>
</dbReference>
<sequence length="264" mass="29295">MFKDEFLKHTRVAITYRVEKPVMDEPIFIEGLSGIGNVGLIAASHLVRDAGMKKLADVYSPYFINPGTPIPGIMYTDGVAELPKDEIYYDLERNLIIILGFYQGSTPNSYYRLADSILDLCDDFGVRRIFTLGGYGTGQYLENPAVHGVATSKDLVDLLKAHGVRIDEGQKGPITGISGLLIGLGKERGFDGICLLGETFGEYPDPKAAKAVLEALCSIINIEVDMSELDKEVELLEREIHRRAMLIRDQMDEKSRKEDLSYIG</sequence>
<organism evidence="1 2">
    <name type="scientific">Candidatus Syntropharchaeum caldarium</name>
    <dbReference type="NCBI Taxonomy" id="1838285"/>
    <lineage>
        <taxon>Archaea</taxon>
        <taxon>Methanobacteriati</taxon>
        <taxon>Methanobacteriota</taxon>
        <taxon>Stenosarchaea group</taxon>
        <taxon>Methanomicrobia</taxon>
        <taxon>Methanosarcinales</taxon>
        <taxon>ANME-2 cluster</taxon>
        <taxon>Candidatus Syntropharchaeum</taxon>
    </lineage>
</organism>